<feature type="domain" description="RagB/SusD" evidence="6">
    <location>
        <begin position="333"/>
        <end position="423"/>
    </location>
</feature>
<dbReference type="RefSeq" id="WP_112375330.1">
    <property type="nucleotide sequence ID" value="NZ_CP069793.1"/>
</dbReference>
<name>A0A2X2J9A0_SPHMU</name>
<keyword evidence="4" id="KW-0472">Membrane</keyword>
<dbReference type="InterPro" id="IPR033985">
    <property type="entry name" value="SusD-like_N"/>
</dbReference>
<dbReference type="GeneID" id="97183375"/>
<dbReference type="Proteomes" id="UP000251241">
    <property type="component" value="Unassembled WGS sequence"/>
</dbReference>
<dbReference type="InterPro" id="IPR011990">
    <property type="entry name" value="TPR-like_helical_dom_sf"/>
</dbReference>
<protein>
    <submittedName>
        <fullName evidence="8">SusD family</fullName>
    </submittedName>
</protein>
<keyword evidence="5" id="KW-0998">Cell outer membrane</keyword>
<evidence type="ECO:0000256" key="1">
    <source>
        <dbReference type="ARBA" id="ARBA00004442"/>
    </source>
</evidence>
<comment type="subcellular location">
    <subcellularLocation>
        <location evidence="1">Cell outer membrane</location>
    </subcellularLocation>
</comment>
<evidence type="ECO:0000256" key="3">
    <source>
        <dbReference type="ARBA" id="ARBA00022729"/>
    </source>
</evidence>
<organism evidence="8 9">
    <name type="scientific">Sphingobacterium multivorum</name>
    <dbReference type="NCBI Taxonomy" id="28454"/>
    <lineage>
        <taxon>Bacteria</taxon>
        <taxon>Pseudomonadati</taxon>
        <taxon>Bacteroidota</taxon>
        <taxon>Sphingobacteriia</taxon>
        <taxon>Sphingobacteriales</taxon>
        <taxon>Sphingobacteriaceae</taxon>
        <taxon>Sphingobacterium</taxon>
    </lineage>
</organism>
<dbReference type="Gene3D" id="1.25.40.390">
    <property type="match status" value="1"/>
</dbReference>
<gene>
    <name evidence="8" type="ORF">NCTC11343_03520</name>
</gene>
<reference evidence="8 9" key="1">
    <citation type="submission" date="2018-06" db="EMBL/GenBank/DDBJ databases">
        <authorList>
            <consortium name="Pathogen Informatics"/>
            <person name="Doyle S."/>
        </authorList>
    </citation>
    <scope>NUCLEOTIDE SEQUENCE [LARGE SCALE GENOMIC DNA]</scope>
    <source>
        <strain evidence="8 9">NCTC11343</strain>
    </source>
</reference>
<dbReference type="InterPro" id="IPR012944">
    <property type="entry name" value="SusD_RagB_dom"/>
</dbReference>
<dbReference type="PROSITE" id="PS51257">
    <property type="entry name" value="PROKAR_LIPOPROTEIN"/>
    <property type="match status" value="1"/>
</dbReference>
<dbReference type="AlphaFoldDB" id="A0A2X2J9A0"/>
<accession>A0A2X2J9A0</accession>
<proteinExistence type="inferred from homology"/>
<evidence type="ECO:0000313" key="8">
    <source>
        <dbReference type="EMBL" id="SPZ88496.1"/>
    </source>
</evidence>
<evidence type="ECO:0000259" key="7">
    <source>
        <dbReference type="Pfam" id="PF14322"/>
    </source>
</evidence>
<dbReference type="SUPFAM" id="SSF48452">
    <property type="entry name" value="TPR-like"/>
    <property type="match status" value="1"/>
</dbReference>
<evidence type="ECO:0000256" key="2">
    <source>
        <dbReference type="ARBA" id="ARBA00006275"/>
    </source>
</evidence>
<dbReference type="Pfam" id="PF14322">
    <property type="entry name" value="SusD-like_3"/>
    <property type="match status" value="1"/>
</dbReference>
<evidence type="ECO:0000259" key="6">
    <source>
        <dbReference type="Pfam" id="PF07980"/>
    </source>
</evidence>
<evidence type="ECO:0000313" key="9">
    <source>
        <dbReference type="Proteomes" id="UP000251241"/>
    </source>
</evidence>
<dbReference type="GO" id="GO:0009279">
    <property type="term" value="C:cell outer membrane"/>
    <property type="evidence" value="ECO:0007669"/>
    <property type="project" value="UniProtKB-SubCell"/>
</dbReference>
<feature type="domain" description="SusD-like N-terminal" evidence="7">
    <location>
        <begin position="24"/>
        <end position="223"/>
    </location>
</feature>
<dbReference type="Pfam" id="PF07980">
    <property type="entry name" value="SusD_RagB"/>
    <property type="match status" value="1"/>
</dbReference>
<evidence type="ECO:0000256" key="4">
    <source>
        <dbReference type="ARBA" id="ARBA00023136"/>
    </source>
</evidence>
<evidence type="ECO:0000256" key="5">
    <source>
        <dbReference type="ARBA" id="ARBA00023237"/>
    </source>
</evidence>
<sequence>MKKINLLKAAVWISLFTVFFGCKEYLDIKPDLRKAVPTTLEDCNALLNNYSVLNQGYPYIGELASDNFMMTTANWQSVSILEDKELFIWNTDITPPATQWSAQYKKVYVANQVLDVLKNLDETQQSKTLKGEALFFRAYAHFALAELFVPIPLANGTNINNEAIPYRKTPNIEDRVERSTIGEFYKQLLQDANDAAILLPATGNVLSSPTKIAANALLARIYLYLQDYPKAVQYANACLLEKSDLLDFETLNAASNSPIARFNKEVIFQAIAVGSATYTRTRWKLDSTLMEKYDDSDLRKAVFFIKNADGTYSYKGNYDGQLNQAPFSGLAVDEILISRAEGYVRTGKVDSALMDLNRLRRSRWVKSQFNLITEKDPQKLLDIILMERRKELIMRQRRWSDLKRLNLDTSTAKTLYRNIENKEYVLPPNDLRYTMLIPLAVLENSTLQQTKR</sequence>
<keyword evidence="3" id="KW-0732">Signal</keyword>
<dbReference type="EMBL" id="UAUU01000009">
    <property type="protein sequence ID" value="SPZ88496.1"/>
    <property type="molecule type" value="Genomic_DNA"/>
</dbReference>
<comment type="similarity">
    <text evidence="2">Belongs to the SusD family.</text>
</comment>